<evidence type="ECO:0000256" key="6">
    <source>
        <dbReference type="ARBA" id="ARBA00039155"/>
    </source>
</evidence>
<evidence type="ECO:0000256" key="3">
    <source>
        <dbReference type="ARBA" id="ARBA00022801"/>
    </source>
</evidence>
<comment type="similarity">
    <text evidence="1">Belongs to the type-B carboxylesterase/lipase family.</text>
</comment>
<accession>A0A1I8NR44</accession>
<gene>
    <name evidence="8" type="primary">106092262</name>
</gene>
<dbReference type="PANTHER" id="PTHR43142:SF1">
    <property type="entry name" value="CARBOXYLIC ESTER HYDROLASE"/>
    <property type="match status" value="1"/>
</dbReference>
<dbReference type="EC" id="3.1.1.1" evidence="6"/>
<dbReference type="PANTHER" id="PTHR43142">
    <property type="entry name" value="CARBOXYLIC ESTER HYDROLASE"/>
    <property type="match status" value="1"/>
</dbReference>
<dbReference type="SUPFAM" id="SSF53474">
    <property type="entry name" value="alpha/beta-Hydrolases"/>
    <property type="match status" value="1"/>
</dbReference>
<dbReference type="Proteomes" id="UP000095300">
    <property type="component" value="Unassembled WGS sequence"/>
</dbReference>
<dbReference type="KEGG" id="scac:106092262"/>
<keyword evidence="2" id="KW-0719">Serine esterase</keyword>
<keyword evidence="4" id="KW-1015">Disulfide bond</keyword>
<dbReference type="GO" id="GO:0106435">
    <property type="term" value="F:carboxylesterase activity"/>
    <property type="evidence" value="ECO:0007669"/>
    <property type="project" value="UniProtKB-EC"/>
</dbReference>
<evidence type="ECO:0000256" key="5">
    <source>
        <dbReference type="ARBA" id="ARBA00023180"/>
    </source>
</evidence>
<dbReference type="STRING" id="35570.A0A1I8NR44"/>
<evidence type="ECO:0000256" key="4">
    <source>
        <dbReference type="ARBA" id="ARBA00023157"/>
    </source>
</evidence>
<evidence type="ECO:0000256" key="2">
    <source>
        <dbReference type="ARBA" id="ARBA00022487"/>
    </source>
</evidence>
<organism evidence="8 9">
    <name type="scientific">Stomoxys calcitrans</name>
    <name type="common">Stable fly</name>
    <name type="synonym">Conops calcitrans</name>
    <dbReference type="NCBI Taxonomy" id="35570"/>
    <lineage>
        <taxon>Eukaryota</taxon>
        <taxon>Metazoa</taxon>
        <taxon>Ecdysozoa</taxon>
        <taxon>Arthropoda</taxon>
        <taxon>Hexapoda</taxon>
        <taxon>Insecta</taxon>
        <taxon>Pterygota</taxon>
        <taxon>Neoptera</taxon>
        <taxon>Endopterygota</taxon>
        <taxon>Diptera</taxon>
        <taxon>Brachycera</taxon>
        <taxon>Muscomorpha</taxon>
        <taxon>Muscoidea</taxon>
        <taxon>Muscidae</taxon>
        <taxon>Stomoxys</taxon>
    </lineage>
</organism>
<keyword evidence="9" id="KW-1185">Reference proteome</keyword>
<dbReference type="FunFam" id="3.40.50.1820:FF:000092">
    <property type="entry name" value="Carboxylic ester hydrolase"/>
    <property type="match status" value="1"/>
</dbReference>
<dbReference type="Pfam" id="PF00135">
    <property type="entry name" value="COesterase"/>
    <property type="match status" value="1"/>
</dbReference>
<protein>
    <recommendedName>
        <fullName evidence="6">carboxylesterase</fullName>
        <ecNumber evidence="6">3.1.1.1</ecNumber>
    </recommendedName>
</protein>
<dbReference type="Gene3D" id="3.40.50.1820">
    <property type="entry name" value="alpha/beta hydrolase"/>
    <property type="match status" value="1"/>
</dbReference>
<dbReference type="InterPro" id="IPR002018">
    <property type="entry name" value="CarbesteraseB"/>
</dbReference>
<name>A0A1I8NR44_STOCA</name>
<evidence type="ECO:0000313" key="8">
    <source>
        <dbReference type="EnsemblMetazoa" id="SCAU001305-PA"/>
    </source>
</evidence>
<dbReference type="AlphaFoldDB" id="A0A1I8NR44"/>
<proteinExistence type="inferred from homology"/>
<evidence type="ECO:0000259" key="7">
    <source>
        <dbReference type="Pfam" id="PF00135"/>
    </source>
</evidence>
<evidence type="ECO:0000256" key="1">
    <source>
        <dbReference type="ARBA" id="ARBA00005964"/>
    </source>
</evidence>
<dbReference type="VEuPathDB" id="VectorBase:SCAU001305"/>
<dbReference type="InterPro" id="IPR029058">
    <property type="entry name" value="AB_hydrolase_fold"/>
</dbReference>
<feature type="domain" description="Carboxylesterase type B" evidence="7">
    <location>
        <begin position="33"/>
        <end position="546"/>
    </location>
</feature>
<keyword evidence="3" id="KW-0378">Hydrolase</keyword>
<keyword evidence="5" id="KW-0325">Glycoprotein</keyword>
<dbReference type="OrthoDB" id="19653at2759"/>
<evidence type="ECO:0000313" key="9">
    <source>
        <dbReference type="Proteomes" id="UP000095300"/>
    </source>
</evidence>
<reference evidence="8" key="1">
    <citation type="submission" date="2020-05" db="UniProtKB">
        <authorList>
            <consortium name="EnsemblMetazoa"/>
        </authorList>
    </citation>
    <scope>IDENTIFICATION</scope>
    <source>
        <strain evidence="8">USDA</strain>
    </source>
</reference>
<dbReference type="EnsemblMetazoa" id="SCAU001305-RA">
    <property type="protein sequence ID" value="SCAU001305-PA"/>
    <property type="gene ID" value="SCAU001305"/>
</dbReference>
<sequence>METNVGFQTKVVLGSRFFAHKFRQFWEKTSETDVITTPQGQVKGLKRCNAYPEFGNYYSFEGIPYAKPPIGELRFRAPQPAEPWQGVLECFKCKSKPMQYNLGIKTIEGSEVCLFVNVYVKELKSPKPLPVMVWIYGGGFQVGESSRDMYCPDYFLQRDVVFVTFNYRLGILGFLCLDDPDLNIPGNAGLKDQVLALKWVKQNIHAFNGDPNNITVFGESAGGASTQFMLMTPQTRGLFHKAIIQSGSILCPWAFTDKHDLGYKFARHIGYKGESDDKSVYQYLSQKSARSLFFDDLSIMSKEDLMNQLIVLMRPVVEPYETLDCVVNKPFVQFMREGWGNEIPLMIGGNSFEGLLHYATVHKNNFIIDELSDYVNLLPDDVQRMRPQQELKEMASRLEQVYFGGVKPNFKENFYQFLDLLSYRSFWHGIHRSISARGMYARDVPTYCYYFDFDSEYFNLFRTVMCGPSVRGTCHADDISYLFHGAVSGKLKTGTKEYICMQRMIGMWYSFALTTNPNCEEIYPTLWKPIEDYSMPIKCLSIADDVEMMDLPIYNKLRVWDEFYEPEELL</sequence>